<dbReference type="AlphaFoldDB" id="F6GAU8"/>
<evidence type="ECO:0000313" key="2">
    <source>
        <dbReference type="EMBL" id="AEG72082.1"/>
    </source>
</evidence>
<name>F6GAU8_RALS8</name>
<feature type="compositionally biased region" description="Low complexity" evidence="1">
    <location>
        <begin position="1"/>
        <end position="23"/>
    </location>
</feature>
<feature type="region of interest" description="Disordered" evidence="1">
    <location>
        <begin position="1"/>
        <end position="38"/>
    </location>
</feature>
<proteinExistence type="predicted"/>
<dbReference type="HOGENOM" id="CLU_3332013_0_0_4"/>
<gene>
    <name evidence="2" type="ordered locus">RSPO_m01447</name>
</gene>
<reference evidence="2 3" key="1">
    <citation type="journal article" date="2011" name="J. Bacteriol.">
        <title>Complete genome sequence of the plant pathogen Ralstonia solanacearum strain Po82.</title>
        <authorList>
            <person name="Xu J."/>
            <person name="Zheng H.J."/>
            <person name="Liu L."/>
            <person name="Pan Z.C."/>
            <person name="Prior P."/>
            <person name="Tang B."/>
            <person name="Xu J.S."/>
            <person name="Zhang H."/>
            <person name="Tian Q."/>
            <person name="Zhang L.Q."/>
            <person name="Feng J."/>
        </authorList>
    </citation>
    <scope>NUCLEOTIDE SEQUENCE [LARGE SCALE GENOMIC DNA]</scope>
    <source>
        <strain evidence="3">Po82</strain>
    </source>
</reference>
<sequence>MTGVGTTAAGGAAAMRGAPAGMPGESGAFARGVRSTCS</sequence>
<accession>F6GAU8</accession>
<geneLocation type="plasmid" evidence="3"/>
<evidence type="ECO:0000256" key="1">
    <source>
        <dbReference type="SAM" id="MobiDB-lite"/>
    </source>
</evidence>
<organism evidence="2 3">
    <name type="scientific">Ralstonia solanacearum (strain Po82)</name>
    <dbReference type="NCBI Taxonomy" id="1031711"/>
    <lineage>
        <taxon>Bacteria</taxon>
        <taxon>Pseudomonadati</taxon>
        <taxon>Pseudomonadota</taxon>
        <taxon>Betaproteobacteria</taxon>
        <taxon>Burkholderiales</taxon>
        <taxon>Burkholderiaceae</taxon>
        <taxon>Ralstonia</taxon>
        <taxon>Ralstonia solanacearum species complex</taxon>
    </lineage>
</organism>
<dbReference type="Proteomes" id="UP000007953">
    <property type="component" value="Plasmid megaplasmid"/>
</dbReference>
<protein>
    <submittedName>
        <fullName evidence="2">Uncharacterized protein</fullName>
    </submittedName>
</protein>
<keyword evidence="2" id="KW-0614">Plasmid</keyword>
<dbReference type="EMBL" id="CP002820">
    <property type="protein sequence ID" value="AEG72082.1"/>
    <property type="molecule type" value="Genomic_DNA"/>
</dbReference>
<dbReference type="PATRIC" id="fig|1031711.3.peg.4630"/>
<evidence type="ECO:0000313" key="3">
    <source>
        <dbReference type="Proteomes" id="UP000007953"/>
    </source>
</evidence>
<dbReference type="KEGG" id="rsn:RSPO_m01447"/>